<name>A0A4C1YMB8_EUMVA</name>
<accession>A0A4C1YMB8</accession>
<sequence length="197" mass="21948">MGTIPRIGVTSENDSESKTRNGFRSNPWYGLARLLSAAIPVGLFISALTPNIITVQNAENIRTIEPREYINKFENKSVHLHADAPSTERRSRTCGFRGRPPSIRPGYHRPACAGAEGHPSKIKRWPTEELVNVMDNRRGLIYTLVSPVRDAVSPHQSLPQPITRHVDAPFNYPDASVLLNMDARRLSISKFSAGLRV</sequence>
<protein>
    <submittedName>
        <fullName evidence="2">Uncharacterized protein</fullName>
    </submittedName>
</protein>
<dbReference type="Proteomes" id="UP000299102">
    <property type="component" value="Unassembled WGS sequence"/>
</dbReference>
<gene>
    <name evidence="2" type="ORF">EVAR_60799_1</name>
</gene>
<feature type="region of interest" description="Disordered" evidence="1">
    <location>
        <begin position="84"/>
        <end position="119"/>
    </location>
</feature>
<evidence type="ECO:0000256" key="1">
    <source>
        <dbReference type="SAM" id="MobiDB-lite"/>
    </source>
</evidence>
<dbReference type="AlphaFoldDB" id="A0A4C1YMB8"/>
<reference evidence="2 3" key="1">
    <citation type="journal article" date="2019" name="Commun. Biol.">
        <title>The bagworm genome reveals a unique fibroin gene that provides high tensile strength.</title>
        <authorList>
            <person name="Kono N."/>
            <person name="Nakamura H."/>
            <person name="Ohtoshi R."/>
            <person name="Tomita M."/>
            <person name="Numata K."/>
            <person name="Arakawa K."/>
        </authorList>
    </citation>
    <scope>NUCLEOTIDE SEQUENCE [LARGE SCALE GENOMIC DNA]</scope>
</reference>
<evidence type="ECO:0000313" key="2">
    <source>
        <dbReference type="EMBL" id="GBP76250.1"/>
    </source>
</evidence>
<dbReference type="EMBL" id="BGZK01001283">
    <property type="protein sequence ID" value="GBP76250.1"/>
    <property type="molecule type" value="Genomic_DNA"/>
</dbReference>
<feature type="region of interest" description="Disordered" evidence="1">
    <location>
        <begin position="1"/>
        <end position="22"/>
    </location>
</feature>
<comment type="caution">
    <text evidence="2">The sequence shown here is derived from an EMBL/GenBank/DDBJ whole genome shotgun (WGS) entry which is preliminary data.</text>
</comment>
<evidence type="ECO:0000313" key="3">
    <source>
        <dbReference type="Proteomes" id="UP000299102"/>
    </source>
</evidence>
<keyword evidence="3" id="KW-1185">Reference proteome</keyword>
<organism evidence="2 3">
    <name type="scientific">Eumeta variegata</name>
    <name type="common">Bagworm moth</name>
    <name type="synonym">Eumeta japonica</name>
    <dbReference type="NCBI Taxonomy" id="151549"/>
    <lineage>
        <taxon>Eukaryota</taxon>
        <taxon>Metazoa</taxon>
        <taxon>Ecdysozoa</taxon>
        <taxon>Arthropoda</taxon>
        <taxon>Hexapoda</taxon>
        <taxon>Insecta</taxon>
        <taxon>Pterygota</taxon>
        <taxon>Neoptera</taxon>
        <taxon>Endopterygota</taxon>
        <taxon>Lepidoptera</taxon>
        <taxon>Glossata</taxon>
        <taxon>Ditrysia</taxon>
        <taxon>Tineoidea</taxon>
        <taxon>Psychidae</taxon>
        <taxon>Oiketicinae</taxon>
        <taxon>Eumeta</taxon>
    </lineage>
</organism>
<proteinExistence type="predicted"/>
<dbReference type="OrthoDB" id="6372754at2759"/>